<sequence>MLGGLMSFVTLKLVDQKMKENGSKGILHTKTNAQDLNLSNEINESDSILTKNSYNQDIGNDYDYNDDFDYDISMEEALERDLRAIDHEAKWLSEESETIFDRSPYDYEDY</sequence>
<reference evidence="2" key="1">
    <citation type="journal article" date="2019" name="Int. J. Syst. Evol. Microbiol.">
        <title>The Global Catalogue of Microorganisms (GCM) 10K type strain sequencing project: providing services to taxonomists for standard genome sequencing and annotation.</title>
        <authorList>
            <consortium name="The Broad Institute Genomics Platform"/>
            <consortium name="The Broad Institute Genome Sequencing Center for Infectious Disease"/>
            <person name="Wu L."/>
            <person name="Ma J."/>
        </authorList>
    </citation>
    <scope>NUCLEOTIDE SEQUENCE [LARGE SCALE GENOMIC DNA]</scope>
    <source>
        <strain evidence="2">CCUG 59778</strain>
    </source>
</reference>
<proteinExistence type="predicted"/>
<gene>
    <name evidence="1" type="ORF">ACFOZY_00725</name>
</gene>
<dbReference type="Proteomes" id="UP001595817">
    <property type="component" value="Unassembled WGS sequence"/>
</dbReference>
<keyword evidence="2" id="KW-1185">Reference proteome</keyword>
<evidence type="ECO:0000313" key="1">
    <source>
        <dbReference type="EMBL" id="MFC4408949.1"/>
    </source>
</evidence>
<organism evidence="1 2">
    <name type="scientific">Chungangia koreensis</name>
    <dbReference type="NCBI Taxonomy" id="752657"/>
    <lineage>
        <taxon>Bacteria</taxon>
        <taxon>Bacillati</taxon>
        <taxon>Bacillota</taxon>
        <taxon>Bacilli</taxon>
        <taxon>Lactobacillales</taxon>
        <taxon>Chungangia</taxon>
    </lineage>
</organism>
<protein>
    <submittedName>
        <fullName evidence="1">Uncharacterized protein</fullName>
    </submittedName>
</protein>
<comment type="caution">
    <text evidence="1">The sequence shown here is derived from an EMBL/GenBank/DDBJ whole genome shotgun (WGS) entry which is preliminary data.</text>
</comment>
<dbReference type="EMBL" id="JBHSEC010000001">
    <property type="protein sequence ID" value="MFC4408949.1"/>
    <property type="molecule type" value="Genomic_DNA"/>
</dbReference>
<name>A0ABV8X1G3_9LACT</name>
<accession>A0ABV8X1G3</accession>
<dbReference type="RefSeq" id="WP_378151187.1">
    <property type="nucleotide sequence ID" value="NZ_JBHSEC010000001.1"/>
</dbReference>
<evidence type="ECO:0000313" key="2">
    <source>
        <dbReference type="Proteomes" id="UP001595817"/>
    </source>
</evidence>